<dbReference type="AlphaFoldDB" id="A0A316TR24"/>
<dbReference type="InterPro" id="IPR058245">
    <property type="entry name" value="NreC/VraR/RcsB-like_REC"/>
</dbReference>
<dbReference type="PRINTS" id="PR00038">
    <property type="entry name" value="HTHLUXR"/>
</dbReference>
<dbReference type="PANTHER" id="PTHR43214:SF39">
    <property type="entry name" value="TRANSCRIPTIONAL REGULATORY PROTEIN DEGU"/>
    <property type="match status" value="1"/>
</dbReference>
<organism evidence="6 7">
    <name type="scientific">Rhodohalobacter mucosus</name>
    <dbReference type="NCBI Taxonomy" id="2079485"/>
    <lineage>
        <taxon>Bacteria</taxon>
        <taxon>Pseudomonadati</taxon>
        <taxon>Balneolota</taxon>
        <taxon>Balneolia</taxon>
        <taxon>Balneolales</taxon>
        <taxon>Balneolaceae</taxon>
        <taxon>Rhodohalobacter</taxon>
    </lineage>
</organism>
<gene>
    <name evidence="6" type="ORF">DDZ15_07280</name>
</gene>
<evidence type="ECO:0000259" key="5">
    <source>
        <dbReference type="PROSITE" id="PS50110"/>
    </source>
</evidence>
<dbReference type="PANTHER" id="PTHR43214">
    <property type="entry name" value="TWO-COMPONENT RESPONSE REGULATOR"/>
    <property type="match status" value="1"/>
</dbReference>
<feature type="domain" description="Response regulatory" evidence="5">
    <location>
        <begin position="7"/>
        <end position="123"/>
    </location>
</feature>
<dbReference type="PROSITE" id="PS50043">
    <property type="entry name" value="HTH_LUXR_2"/>
    <property type="match status" value="1"/>
</dbReference>
<dbReference type="InterPro" id="IPR039420">
    <property type="entry name" value="WalR-like"/>
</dbReference>
<dbReference type="SMART" id="SM00448">
    <property type="entry name" value="REC"/>
    <property type="match status" value="1"/>
</dbReference>
<dbReference type="PROSITE" id="PS50110">
    <property type="entry name" value="RESPONSE_REGULATORY"/>
    <property type="match status" value="1"/>
</dbReference>
<evidence type="ECO:0000256" key="1">
    <source>
        <dbReference type="ARBA" id="ARBA00022553"/>
    </source>
</evidence>
<sequence length="213" mass="24405">MDRRLIKVSTVEDNEFMREGWEEIINSQDDFLLIGSYESCEDAFADDEFKFTNIALMDIELPGMNGIEGVKYIRENYPDMIVVMATVFDDNEHVFEAIRNGAIGYMLKKTNPETFSNAIRTAMDGGSPMTPEIARKVIQFMQPQKSDDPEVQLTEREQEILKELATGKSYKDIGDSIFLSEDGVRYHIRNIYQKLHVNSRSQAVAKGMKQKLI</sequence>
<dbReference type="Gene3D" id="3.40.50.2300">
    <property type="match status" value="1"/>
</dbReference>
<comment type="caution">
    <text evidence="6">The sequence shown here is derived from an EMBL/GenBank/DDBJ whole genome shotgun (WGS) entry which is preliminary data.</text>
</comment>
<keyword evidence="7" id="KW-1185">Reference proteome</keyword>
<name>A0A316TR24_9BACT</name>
<dbReference type="CDD" id="cd17535">
    <property type="entry name" value="REC_NarL-like"/>
    <property type="match status" value="1"/>
</dbReference>
<keyword evidence="1 3" id="KW-0597">Phosphoprotein</keyword>
<dbReference type="InterPro" id="IPR001789">
    <property type="entry name" value="Sig_transdc_resp-reg_receiver"/>
</dbReference>
<dbReference type="InterPro" id="IPR016032">
    <property type="entry name" value="Sig_transdc_resp-reg_C-effctor"/>
</dbReference>
<dbReference type="InterPro" id="IPR011006">
    <property type="entry name" value="CheY-like_superfamily"/>
</dbReference>
<dbReference type="CDD" id="cd06170">
    <property type="entry name" value="LuxR_C_like"/>
    <property type="match status" value="1"/>
</dbReference>
<protein>
    <submittedName>
        <fullName evidence="6">DNA-binding response regulator</fullName>
    </submittedName>
</protein>
<dbReference type="GO" id="GO:0000160">
    <property type="term" value="P:phosphorelay signal transduction system"/>
    <property type="evidence" value="ECO:0007669"/>
    <property type="project" value="InterPro"/>
</dbReference>
<accession>A0A316TR24</accession>
<feature type="domain" description="HTH luxR-type" evidence="4">
    <location>
        <begin position="146"/>
        <end position="211"/>
    </location>
</feature>
<evidence type="ECO:0000313" key="6">
    <source>
        <dbReference type="EMBL" id="PWN07063.1"/>
    </source>
</evidence>
<evidence type="ECO:0000256" key="2">
    <source>
        <dbReference type="ARBA" id="ARBA00023125"/>
    </source>
</evidence>
<evidence type="ECO:0000259" key="4">
    <source>
        <dbReference type="PROSITE" id="PS50043"/>
    </source>
</evidence>
<dbReference type="SUPFAM" id="SSF52172">
    <property type="entry name" value="CheY-like"/>
    <property type="match status" value="1"/>
</dbReference>
<dbReference type="OrthoDB" id="9797341at2"/>
<dbReference type="InterPro" id="IPR000792">
    <property type="entry name" value="Tscrpt_reg_LuxR_C"/>
</dbReference>
<dbReference type="RefSeq" id="WP_109646412.1">
    <property type="nucleotide sequence ID" value="NZ_QGGB01000005.1"/>
</dbReference>
<dbReference type="SUPFAM" id="SSF46894">
    <property type="entry name" value="C-terminal effector domain of the bipartite response regulators"/>
    <property type="match status" value="1"/>
</dbReference>
<dbReference type="GO" id="GO:0006355">
    <property type="term" value="P:regulation of DNA-templated transcription"/>
    <property type="evidence" value="ECO:0007669"/>
    <property type="project" value="InterPro"/>
</dbReference>
<reference evidence="6 7" key="1">
    <citation type="submission" date="2018-05" db="EMBL/GenBank/DDBJ databases">
        <title>Rhodohalobacter halophilus gen. nov., sp. nov., a moderately halophilic member of the family Balneolaceae.</title>
        <authorList>
            <person name="Liu Z.-W."/>
        </authorList>
    </citation>
    <scope>NUCLEOTIDE SEQUENCE [LARGE SCALE GENOMIC DNA]</scope>
    <source>
        <strain evidence="6 7">8A47</strain>
    </source>
</reference>
<dbReference type="Proteomes" id="UP000245533">
    <property type="component" value="Unassembled WGS sequence"/>
</dbReference>
<keyword evidence="2 6" id="KW-0238">DNA-binding</keyword>
<feature type="modified residue" description="4-aspartylphosphate" evidence="3">
    <location>
        <position position="58"/>
    </location>
</feature>
<dbReference type="SMART" id="SM00421">
    <property type="entry name" value="HTH_LUXR"/>
    <property type="match status" value="1"/>
</dbReference>
<dbReference type="EMBL" id="QGGB01000005">
    <property type="protein sequence ID" value="PWN07063.1"/>
    <property type="molecule type" value="Genomic_DNA"/>
</dbReference>
<proteinExistence type="predicted"/>
<dbReference type="Pfam" id="PF00196">
    <property type="entry name" value="GerE"/>
    <property type="match status" value="1"/>
</dbReference>
<dbReference type="Pfam" id="PF00072">
    <property type="entry name" value="Response_reg"/>
    <property type="match status" value="1"/>
</dbReference>
<dbReference type="GO" id="GO:0003677">
    <property type="term" value="F:DNA binding"/>
    <property type="evidence" value="ECO:0007669"/>
    <property type="project" value="UniProtKB-KW"/>
</dbReference>
<evidence type="ECO:0000256" key="3">
    <source>
        <dbReference type="PROSITE-ProRule" id="PRU00169"/>
    </source>
</evidence>
<evidence type="ECO:0000313" key="7">
    <source>
        <dbReference type="Proteomes" id="UP000245533"/>
    </source>
</evidence>